<comment type="similarity">
    <text evidence="1">Belongs to the AHA1 family.</text>
</comment>
<comment type="caution">
    <text evidence="4">The sequence shown here is derived from an EMBL/GenBank/DDBJ whole genome shotgun (WGS) entry which is preliminary data.</text>
</comment>
<feature type="domain" description="Activator of Hsp90 ATPase homologue 1/2-like C-terminal" evidence="3">
    <location>
        <begin position="19"/>
        <end position="117"/>
    </location>
</feature>
<name>A0A2P7SSZ6_9HYPH</name>
<feature type="compositionally biased region" description="Basic and acidic residues" evidence="2">
    <location>
        <begin position="48"/>
        <end position="59"/>
    </location>
</feature>
<evidence type="ECO:0000313" key="5">
    <source>
        <dbReference type="Proteomes" id="UP000241229"/>
    </source>
</evidence>
<reference evidence="4 5" key="1">
    <citation type="submission" date="2018-03" db="EMBL/GenBank/DDBJ databases">
        <title>The draft genome of Mesorhizobium sp. 6GN-30.</title>
        <authorList>
            <person name="Liu L."/>
            <person name="Li L."/>
            <person name="Wang T."/>
            <person name="Zhang X."/>
            <person name="Liang L."/>
        </authorList>
    </citation>
    <scope>NUCLEOTIDE SEQUENCE [LARGE SCALE GENOMIC DNA]</scope>
    <source>
        <strain evidence="4 5">6GN30</strain>
    </source>
</reference>
<dbReference type="SUPFAM" id="SSF55961">
    <property type="entry name" value="Bet v1-like"/>
    <property type="match status" value="1"/>
</dbReference>
<evidence type="ECO:0000259" key="3">
    <source>
        <dbReference type="Pfam" id="PF08327"/>
    </source>
</evidence>
<dbReference type="OrthoDB" id="9803476at2"/>
<accession>A0A2P7SSZ6</accession>
<sequence length="131" mass="14290">MTATTIGEDGEVVVECGLDAPAERVWRALATPELAADWLDATWAAGRCDGDVPPDREPQPDGPNPGAKTFEIVEAEPFSRLTYRWREGRVESFVTVELSPRGAKSTWFRLVHRPPESRTAANGNTPMALAA</sequence>
<dbReference type="InterPro" id="IPR013538">
    <property type="entry name" value="ASHA1/2-like_C"/>
</dbReference>
<dbReference type="RefSeq" id="WP_106770113.1">
    <property type="nucleotide sequence ID" value="NZ_PXYK01000001.1"/>
</dbReference>
<gene>
    <name evidence="4" type="ORF">C7I84_00060</name>
</gene>
<feature type="region of interest" description="Disordered" evidence="2">
    <location>
        <begin position="46"/>
        <end position="69"/>
    </location>
</feature>
<dbReference type="Proteomes" id="UP000241229">
    <property type="component" value="Unassembled WGS sequence"/>
</dbReference>
<keyword evidence="5" id="KW-1185">Reference proteome</keyword>
<evidence type="ECO:0000256" key="1">
    <source>
        <dbReference type="ARBA" id="ARBA00006817"/>
    </source>
</evidence>
<proteinExistence type="inferred from homology"/>
<protein>
    <recommendedName>
        <fullName evidence="3">Activator of Hsp90 ATPase homologue 1/2-like C-terminal domain-containing protein</fullName>
    </recommendedName>
</protein>
<dbReference type="EMBL" id="PXYK01000001">
    <property type="protein sequence ID" value="PSJ65571.1"/>
    <property type="molecule type" value="Genomic_DNA"/>
</dbReference>
<dbReference type="Gene3D" id="3.30.530.20">
    <property type="match status" value="1"/>
</dbReference>
<dbReference type="Pfam" id="PF08327">
    <property type="entry name" value="AHSA1"/>
    <property type="match status" value="1"/>
</dbReference>
<evidence type="ECO:0000313" key="4">
    <source>
        <dbReference type="EMBL" id="PSJ65571.1"/>
    </source>
</evidence>
<dbReference type="InterPro" id="IPR023393">
    <property type="entry name" value="START-like_dom_sf"/>
</dbReference>
<dbReference type="CDD" id="cd07814">
    <property type="entry name" value="SRPBCC_CalC_Aha1-like"/>
    <property type="match status" value="1"/>
</dbReference>
<organism evidence="4 5">
    <name type="scientific">Kumtagia ephedrae</name>
    <dbReference type="NCBI Taxonomy" id="2116701"/>
    <lineage>
        <taxon>Bacteria</taxon>
        <taxon>Pseudomonadati</taxon>
        <taxon>Pseudomonadota</taxon>
        <taxon>Alphaproteobacteria</taxon>
        <taxon>Hyphomicrobiales</taxon>
        <taxon>Phyllobacteriaceae</taxon>
        <taxon>Kumtagia</taxon>
    </lineage>
</organism>
<evidence type="ECO:0000256" key="2">
    <source>
        <dbReference type="SAM" id="MobiDB-lite"/>
    </source>
</evidence>
<dbReference type="AlphaFoldDB" id="A0A2P7SSZ6"/>